<feature type="transmembrane region" description="Helical" evidence="7">
    <location>
        <begin position="254"/>
        <end position="273"/>
    </location>
</feature>
<keyword evidence="4 7" id="KW-0812">Transmembrane</keyword>
<dbReference type="InterPro" id="IPR020846">
    <property type="entry name" value="MFS_dom"/>
</dbReference>
<comment type="subcellular location">
    <subcellularLocation>
        <location evidence="1">Cell membrane</location>
        <topology evidence="1">Multi-pass membrane protein</topology>
    </subcellularLocation>
</comment>
<dbReference type="PANTHER" id="PTHR23513:SF11">
    <property type="entry name" value="STAPHYLOFERRIN A TRANSPORTER"/>
    <property type="match status" value="1"/>
</dbReference>
<feature type="transmembrane region" description="Helical" evidence="7">
    <location>
        <begin position="14"/>
        <end position="38"/>
    </location>
</feature>
<name>A0A917UQD3_9DEIO</name>
<feature type="transmembrane region" description="Helical" evidence="7">
    <location>
        <begin position="213"/>
        <end position="234"/>
    </location>
</feature>
<feature type="transmembrane region" description="Helical" evidence="7">
    <location>
        <begin position="369"/>
        <end position="392"/>
    </location>
</feature>
<feature type="transmembrane region" description="Helical" evidence="7">
    <location>
        <begin position="172"/>
        <end position="193"/>
    </location>
</feature>
<reference evidence="9" key="1">
    <citation type="journal article" date="2014" name="Int. J. Syst. Evol. Microbiol.">
        <title>Complete genome sequence of Corynebacterium casei LMG S-19264T (=DSM 44701T), isolated from a smear-ripened cheese.</title>
        <authorList>
            <consortium name="US DOE Joint Genome Institute (JGI-PGF)"/>
            <person name="Walter F."/>
            <person name="Albersmeier A."/>
            <person name="Kalinowski J."/>
            <person name="Ruckert C."/>
        </authorList>
    </citation>
    <scope>NUCLEOTIDE SEQUENCE</scope>
    <source>
        <strain evidence="9">JCM 14371</strain>
    </source>
</reference>
<feature type="transmembrane region" description="Helical" evidence="7">
    <location>
        <begin position="309"/>
        <end position="331"/>
    </location>
</feature>
<evidence type="ECO:0000256" key="5">
    <source>
        <dbReference type="ARBA" id="ARBA00022989"/>
    </source>
</evidence>
<dbReference type="EMBL" id="BMOE01000006">
    <property type="protein sequence ID" value="GGJ76623.1"/>
    <property type="molecule type" value="Genomic_DNA"/>
</dbReference>
<evidence type="ECO:0000313" key="10">
    <source>
        <dbReference type="Proteomes" id="UP000635726"/>
    </source>
</evidence>
<keyword evidence="2" id="KW-0813">Transport</keyword>
<feature type="transmembrane region" description="Helical" evidence="7">
    <location>
        <begin position="105"/>
        <end position="128"/>
    </location>
</feature>
<feature type="transmembrane region" description="Helical" evidence="7">
    <location>
        <begin position="149"/>
        <end position="166"/>
    </location>
</feature>
<dbReference type="GO" id="GO:0005886">
    <property type="term" value="C:plasma membrane"/>
    <property type="evidence" value="ECO:0007669"/>
    <property type="project" value="UniProtKB-SubCell"/>
</dbReference>
<feature type="transmembrane region" description="Helical" evidence="7">
    <location>
        <begin position="50"/>
        <end position="69"/>
    </location>
</feature>
<dbReference type="InterPro" id="IPR010290">
    <property type="entry name" value="TM_effector"/>
</dbReference>
<evidence type="ECO:0000313" key="9">
    <source>
        <dbReference type="EMBL" id="GGJ76623.1"/>
    </source>
</evidence>
<keyword evidence="3" id="KW-1003">Cell membrane</keyword>
<dbReference type="InterPro" id="IPR036259">
    <property type="entry name" value="MFS_trans_sf"/>
</dbReference>
<dbReference type="CDD" id="cd06173">
    <property type="entry name" value="MFS_MefA_like"/>
    <property type="match status" value="1"/>
</dbReference>
<proteinExistence type="predicted"/>
<accession>A0A917UQD3</accession>
<dbReference type="PROSITE" id="PS50850">
    <property type="entry name" value="MFS"/>
    <property type="match status" value="1"/>
</dbReference>
<dbReference type="Pfam" id="PF05977">
    <property type="entry name" value="MFS_3"/>
    <property type="match status" value="1"/>
</dbReference>
<dbReference type="Proteomes" id="UP000635726">
    <property type="component" value="Unassembled WGS sequence"/>
</dbReference>
<sequence>MTSQDARLWNRSFLLWWLGSAQSALGTALAGIATSFLVLHQTGSAGKMGVNLALALLPSLLSPLFGTLVDRLPLRLPLMAGNVLRGALQLTVGVLALRGHVPLELIYAASFLTGMIGAFYTPASMGVLPRLVRREHLQRATGLMQGSTQVMQLAGTVGGGVLVGLLGSAPALLIDGTTFMLFAVLTLLIRLPARGSVPSGETFWASFTSGFRYALSSPVTLGLPLMAFILNAAFAPLEMLLPARMTALGAGAQGFGLFFGLLLAGLATGSFGMSALGHRVDARTLSVPAYVTMGAVVLLLSFTRAPLQMYVLAFTMGVANAVLNLSITVIFQRRVAPEYYGRVGSLLGMVSTAGMPLAMLVLAPVADRVSVQLVFGVAGVLTLLASGVWAILLRADRPAEAPATLPA</sequence>
<feature type="transmembrane region" description="Helical" evidence="7">
    <location>
        <begin position="343"/>
        <end position="363"/>
    </location>
</feature>
<evidence type="ECO:0000256" key="2">
    <source>
        <dbReference type="ARBA" id="ARBA00022448"/>
    </source>
</evidence>
<evidence type="ECO:0000256" key="4">
    <source>
        <dbReference type="ARBA" id="ARBA00022692"/>
    </source>
</evidence>
<evidence type="ECO:0000256" key="3">
    <source>
        <dbReference type="ARBA" id="ARBA00022475"/>
    </source>
</evidence>
<comment type="caution">
    <text evidence="9">The sequence shown here is derived from an EMBL/GenBank/DDBJ whole genome shotgun (WGS) entry which is preliminary data.</text>
</comment>
<dbReference type="PANTHER" id="PTHR23513">
    <property type="entry name" value="INTEGRAL MEMBRANE EFFLUX PROTEIN-RELATED"/>
    <property type="match status" value="1"/>
</dbReference>
<organism evidence="9 10">
    <name type="scientific">Deinococcus aquiradiocola</name>
    <dbReference type="NCBI Taxonomy" id="393059"/>
    <lineage>
        <taxon>Bacteria</taxon>
        <taxon>Thermotogati</taxon>
        <taxon>Deinococcota</taxon>
        <taxon>Deinococci</taxon>
        <taxon>Deinococcales</taxon>
        <taxon>Deinococcaceae</taxon>
        <taxon>Deinococcus</taxon>
    </lineage>
</organism>
<evidence type="ECO:0000256" key="7">
    <source>
        <dbReference type="SAM" id="Phobius"/>
    </source>
</evidence>
<dbReference type="RefSeq" id="WP_188963228.1">
    <property type="nucleotide sequence ID" value="NZ_BMOE01000006.1"/>
</dbReference>
<dbReference type="SUPFAM" id="SSF103473">
    <property type="entry name" value="MFS general substrate transporter"/>
    <property type="match status" value="1"/>
</dbReference>
<dbReference type="Gene3D" id="1.20.1250.20">
    <property type="entry name" value="MFS general substrate transporter like domains"/>
    <property type="match status" value="2"/>
</dbReference>
<gene>
    <name evidence="9" type="ORF">GCM10008939_20970</name>
</gene>
<protein>
    <submittedName>
        <fullName evidence="9">MFS transporter</fullName>
    </submittedName>
</protein>
<feature type="domain" description="Major facilitator superfamily (MFS) profile" evidence="8">
    <location>
        <begin position="219"/>
        <end position="407"/>
    </location>
</feature>
<dbReference type="GO" id="GO:0022857">
    <property type="term" value="F:transmembrane transporter activity"/>
    <property type="evidence" value="ECO:0007669"/>
    <property type="project" value="InterPro"/>
</dbReference>
<keyword evidence="10" id="KW-1185">Reference proteome</keyword>
<keyword evidence="5 7" id="KW-1133">Transmembrane helix</keyword>
<reference evidence="9" key="2">
    <citation type="submission" date="2020-09" db="EMBL/GenBank/DDBJ databases">
        <authorList>
            <person name="Sun Q."/>
            <person name="Ohkuma M."/>
        </authorList>
    </citation>
    <scope>NUCLEOTIDE SEQUENCE</scope>
    <source>
        <strain evidence="9">JCM 14371</strain>
    </source>
</reference>
<evidence type="ECO:0000256" key="1">
    <source>
        <dbReference type="ARBA" id="ARBA00004651"/>
    </source>
</evidence>
<dbReference type="AlphaFoldDB" id="A0A917UQD3"/>
<keyword evidence="6 7" id="KW-0472">Membrane</keyword>
<feature type="transmembrane region" description="Helical" evidence="7">
    <location>
        <begin position="285"/>
        <end position="303"/>
    </location>
</feature>
<evidence type="ECO:0000256" key="6">
    <source>
        <dbReference type="ARBA" id="ARBA00023136"/>
    </source>
</evidence>
<evidence type="ECO:0000259" key="8">
    <source>
        <dbReference type="PROSITE" id="PS50850"/>
    </source>
</evidence>